<gene>
    <name evidence="11" type="ORF">SAMN05660197_1596</name>
</gene>
<evidence type="ECO:0000259" key="10">
    <source>
        <dbReference type="Pfam" id="PF02870"/>
    </source>
</evidence>
<evidence type="ECO:0000256" key="2">
    <source>
        <dbReference type="ARBA" id="ARBA00008711"/>
    </source>
</evidence>
<dbReference type="NCBIfam" id="TIGR00589">
    <property type="entry name" value="ogt"/>
    <property type="match status" value="1"/>
</dbReference>
<comment type="similarity">
    <text evidence="2">Belongs to the MGMT family.</text>
</comment>
<evidence type="ECO:0000256" key="3">
    <source>
        <dbReference type="ARBA" id="ARBA00011918"/>
    </source>
</evidence>
<comment type="catalytic activity">
    <reaction evidence="8">
        <text>a 6-O-methyl-2'-deoxyguanosine in DNA + L-cysteinyl-[protein] = S-methyl-L-cysteinyl-[protein] + a 2'-deoxyguanosine in DNA</text>
        <dbReference type="Rhea" id="RHEA:24000"/>
        <dbReference type="Rhea" id="RHEA-COMP:10131"/>
        <dbReference type="Rhea" id="RHEA-COMP:10132"/>
        <dbReference type="Rhea" id="RHEA-COMP:11367"/>
        <dbReference type="Rhea" id="RHEA-COMP:11368"/>
        <dbReference type="ChEBI" id="CHEBI:29950"/>
        <dbReference type="ChEBI" id="CHEBI:82612"/>
        <dbReference type="ChEBI" id="CHEBI:85445"/>
        <dbReference type="ChEBI" id="CHEBI:85448"/>
        <dbReference type="EC" id="2.1.1.63"/>
    </reaction>
</comment>
<feature type="domain" description="Methylguanine DNA methyltransferase ribonuclease-like" evidence="10">
    <location>
        <begin position="10"/>
        <end position="72"/>
    </location>
</feature>
<dbReference type="AlphaFoldDB" id="A0A1W1WTX1"/>
<keyword evidence="12" id="KW-1185">Reference proteome</keyword>
<protein>
    <recommendedName>
        <fullName evidence="3">methylated-DNA--[protein]-cysteine S-methyltransferase</fullName>
        <ecNumber evidence="3">2.1.1.63</ecNumber>
    </recommendedName>
</protein>
<dbReference type="InterPro" id="IPR008332">
    <property type="entry name" value="MethylG_MeTrfase_N"/>
</dbReference>
<name>A0A1W1WTX1_9BACT</name>
<keyword evidence="5 11" id="KW-0808">Transferase</keyword>
<dbReference type="Gene3D" id="1.10.10.10">
    <property type="entry name" value="Winged helix-like DNA-binding domain superfamily/Winged helix DNA-binding domain"/>
    <property type="match status" value="1"/>
</dbReference>
<evidence type="ECO:0000256" key="5">
    <source>
        <dbReference type="ARBA" id="ARBA00022679"/>
    </source>
</evidence>
<reference evidence="12" key="1">
    <citation type="submission" date="2017-04" db="EMBL/GenBank/DDBJ databases">
        <authorList>
            <person name="Varghese N."/>
            <person name="Submissions S."/>
        </authorList>
    </citation>
    <scope>NUCLEOTIDE SEQUENCE [LARGE SCALE GENOMIC DNA]</scope>
    <source>
        <strain evidence="12">DSM 16512</strain>
    </source>
</reference>
<organism evidence="11 12">
    <name type="scientific">Nitratiruptor tergarcus DSM 16512</name>
    <dbReference type="NCBI Taxonomy" id="1069081"/>
    <lineage>
        <taxon>Bacteria</taxon>
        <taxon>Pseudomonadati</taxon>
        <taxon>Campylobacterota</taxon>
        <taxon>Epsilonproteobacteria</taxon>
        <taxon>Nautiliales</taxon>
        <taxon>Nitratiruptoraceae</taxon>
        <taxon>Nitratiruptor</taxon>
    </lineage>
</organism>
<dbReference type="Gene3D" id="3.30.160.70">
    <property type="entry name" value="Methylated DNA-protein cysteine methyltransferase domain"/>
    <property type="match status" value="1"/>
</dbReference>
<dbReference type="PANTHER" id="PTHR10815:SF13">
    <property type="entry name" value="METHYLATED-DNA--PROTEIN-CYSTEINE METHYLTRANSFERASE"/>
    <property type="match status" value="1"/>
</dbReference>
<dbReference type="EC" id="2.1.1.63" evidence="3"/>
<evidence type="ECO:0000256" key="6">
    <source>
        <dbReference type="ARBA" id="ARBA00022763"/>
    </source>
</evidence>
<dbReference type="InterPro" id="IPR001497">
    <property type="entry name" value="MethylDNA_cys_MeTrfase_AS"/>
</dbReference>
<comment type="catalytic activity">
    <reaction evidence="1">
        <text>a 4-O-methyl-thymidine in DNA + L-cysteinyl-[protein] = a thymidine in DNA + S-methyl-L-cysteinyl-[protein]</text>
        <dbReference type="Rhea" id="RHEA:53428"/>
        <dbReference type="Rhea" id="RHEA-COMP:10131"/>
        <dbReference type="Rhea" id="RHEA-COMP:10132"/>
        <dbReference type="Rhea" id="RHEA-COMP:13555"/>
        <dbReference type="Rhea" id="RHEA-COMP:13556"/>
        <dbReference type="ChEBI" id="CHEBI:29950"/>
        <dbReference type="ChEBI" id="CHEBI:82612"/>
        <dbReference type="ChEBI" id="CHEBI:137386"/>
        <dbReference type="ChEBI" id="CHEBI:137387"/>
        <dbReference type="EC" id="2.1.1.63"/>
    </reaction>
</comment>
<dbReference type="Proteomes" id="UP000192602">
    <property type="component" value="Unassembled WGS sequence"/>
</dbReference>
<dbReference type="InterPro" id="IPR014048">
    <property type="entry name" value="MethylDNA_cys_MeTrfase_DNA-bd"/>
</dbReference>
<evidence type="ECO:0000313" key="12">
    <source>
        <dbReference type="Proteomes" id="UP000192602"/>
    </source>
</evidence>
<dbReference type="SUPFAM" id="SSF53155">
    <property type="entry name" value="Methylated DNA-protein cysteine methyltransferase domain"/>
    <property type="match status" value="1"/>
</dbReference>
<keyword evidence="6" id="KW-0227">DNA damage</keyword>
<dbReference type="OrthoDB" id="9802228at2"/>
<proteinExistence type="inferred from homology"/>
<evidence type="ECO:0000256" key="8">
    <source>
        <dbReference type="ARBA" id="ARBA00049348"/>
    </source>
</evidence>
<dbReference type="InterPro" id="IPR036388">
    <property type="entry name" value="WH-like_DNA-bd_sf"/>
</dbReference>
<accession>A0A1W1WTX1</accession>
<evidence type="ECO:0000256" key="1">
    <source>
        <dbReference type="ARBA" id="ARBA00001286"/>
    </source>
</evidence>
<dbReference type="Pfam" id="PF02870">
    <property type="entry name" value="Methyltransf_1N"/>
    <property type="match status" value="1"/>
</dbReference>
<dbReference type="SUPFAM" id="SSF46767">
    <property type="entry name" value="Methylated DNA-protein cysteine methyltransferase, C-terminal domain"/>
    <property type="match status" value="1"/>
</dbReference>
<dbReference type="PROSITE" id="PS00374">
    <property type="entry name" value="MGMT"/>
    <property type="match status" value="1"/>
</dbReference>
<dbReference type="FunFam" id="1.10.10.10:FF:000214">
    <property type="entry name" value="Methylated-DNA--protein-cysteine methyltransferase"/>
    <property type="match status" value="1"/>
</dbReference>
<dbReference type="PANTHER" id="PTHR10815">
    <property type="entry name" value="METHYLATED-DNA--PROTEIN-CYSTEINE METHYLTRANSFERASE"/>
    <property type="match status" value="1"/>
</dbReference>
<evidence type="ECO:0000256" key="7">
    <source>
        <dbReference type="ARBA" id="ARBA00023204"/>
    </source>
</evidence>
<sequence length="161" mass="18222">MMHLSKDMELYSGYCVSPIGIIEIIANDQNLLQIHFVQEQNEERINELVLETKEWFRNYFSKKIVPFTLPLAKAKGYFSQRVREIAQKIPFGSCLTYQEVAMRSGNAKAAQAVGQIMKYNPYAIVVPCHRVISKQGIGGYNGGIKIKKALLEFEGCESISL</sequence>
<evidence type="ECO:0000256" key="4">
    <source>
        <dbReference type="ARBA" id="ARBA00022603"/>
    </source>
</evidence>
<feature type="domain" description="Methylated-DNA-[protein]-cysteine S-methyltransferase DNA binding" evidence="9">
    <location>
        <begin position="78"/>
        <end position="155"/>
    </location>
</feature>
<evidence type="ECO:0000313" key="11">
    <source>
        <dbReference type="EMBL" id="SMC09774.1"/>
    </source>
</evidence>
<dbReference type="InterPro" id="IPR036631">
    <property type="entry name" value="MGMT_N_sf"/>
</dbReference>
<keyword evidence="7" id="KW-0234">DNA repair</keyword>
<dbReference type="EMBL" id="FWWZ01000001">
    <property type="protein sequence ID" value="SMC09774.1"/>
    <property type="molecule type" value="Genomic_DNA"/>
</dbReference>
<dbReference type="GO" id="GO:0032259">
    <property type="term" value="P:methylation"/>
    <property type="evidence" value="ECO:0007669"/>
    <property type="project" value="UniProtKB-KW"/>
</dbReference>
<dbReference type="GO" id="GO:0003908">
    <property type="term" value="F:methylated-DNA-[protein]-cysteine S-methyltransferase activity"/>
    <property type="evidence" value="ECO:0007669"/>
    <property type="project" value="UniProtKB-EC"/>
</dbReference>
<dbReference type="RefSeq" id="WP_084276009.1">
    <property type="nucleotide sequence ID" value="NZ_AP026671.1"/>
</dbReference>
<dbReference type="InterPro" id="IPR036217">
    <property type="entry name" value="MethylDNA_cys_MeTrfase_DNAb"/>
</dbReference>
<evidence type="ECO:0000259" key="9">
    <source>
        <dbReference type="Pfam" id="PF01035"/>
    </source>
</evidence>
<dbReference type="STRING" id="1069081.SAMN05660197_1596"/>
<dbReference type="Pfam" id="PF01035">
    <property type="entry name" value="DNA_binding_1"/>
    <property type="match status" value="1"/>
</dbReference>
<keyword evidence="4 11" id="KW-0489">Methyltransferase</keyword>
<dbReference type="GO" id="GO:0006281">
    <property type="term" value="P:DNA repair"/>
    <property type="evidence" value="ECO:0007669"/>
    <property type="project" value="UniProtKB-KW"/>
</dbReference>
<dbReference type="CDD" id="cd06445">
    <property type="entry name" value="ATase"/>
    <property type="match status" value="1"/>
</dbReference>